<dbReference type="GO" id="GO:0005743">
    <property type="term" value="C:mitochondrial inner membrane"/>
    <property type="evidence" value="ECO:0007669"/>
    <property type="project" value="UniProtKB-SubCell"/>
</dbReference>
<protein>
    <recommendedName>
        <fullName evidence="3 9">Cytochrome c oxidase assembly protein COX20, mitochondrial</fullName>
    </recommendedName>
</protein>
<dbReference type="EMBL" id="JAGMWT010000001">
    <property type="protein sequence ID" value="KAH7138278.1"/>
    <property type="molecule type" value="Genomic_DNA"/>
</dbReference>
<dbReference type="Pfam" id="PF12597">
    <property type="entry name" value="Cox20"/>
    <property type="match status" value="1"/>
</dbReference>
<evidence type="ECO:0000256" key="1">
    <source>
        <dbReference type="ARBA" id="ARBA00004273"/>
    </source>
</evidence>
<comment type="similarity">
    <text evidence="2 9">Belongs to the COX20 family.</text>
</comment>
<dbReference type="AlphaFoldDB" id="A0A9P9EIV9"/>
<keyword evidence="7 9" id="KW-0496">Mitochondrion</keyword>
<keyword evidence="6" id="KW-1133">Transmembrane helix</keyword>
<keyword evidence="8 9" id="KW-0472">Membrane</keyword>
<evidence type="ECO:0000256" key="3">
    <source>
        <dbReference type="ARBA" id="ARBA00017689"/>
    </source>
</evidence>
<dbReference type="OrthoDB" id="14603at2759"/>
<accession>A0A9P9EIV9</accession>
<evidence type="ECO:0000313" key="13">
    <source>
        <dbReference type="Proteomes" id="UP000700596"/>
    </source>
</evidence>
<dbReference type="Proteomes" id="UP000700596">
    <property type="component" value="Unassembled WGS sequence"/>
</dbReference>
<comment type="caution">
    <text evidence="12">The sequence shown here is derived from an EMBL/GenBank/DDBJ whole genome shotgun (WGS) entry which is preliminary data.</text>
</comment>
<evidence type="ECO:0000256" key="11">
    <source>
        <dbReference type="SAM" id="MobiDB-lite"/>
    </source>
</evidence>
<feature type="region of interest" description="Disordered" evidence="11">
    <location>
        <begin position="1"/>
        <end position="26"/>
    </location>
</feature>
<evidence type="ECO:0000256" key="6">
    <source>
        <dbReference type="ARBA" id="ARBA00022989"/>
    </source>
</evidence>
<evidence type="ECO:0000256" key="4">
    <source>
        <dbReference type="ARBA" id="ARBA00022692"/>
    </source>
</evidence>
<evidence type="ECO:0000256" key="7">
    <source>
        <dbReference type="ARBA" id="ARBA00023128"/>
    </source>
</evidence>
<organism evidence="12 13">
    <name type="scientific">Dendryphion nanum</name>
    <dbReference type="NCBI Taxonomy" id="256645"/>
    <lineage>
        <taxon>Eukaryota</taxon>
        <taxon>Fungi</taxon>
        <taxon>Dikarya</taxon>
        <taxon>Ascomycota</taxon>
        <taxon>Pezizomycotina</taxon>
        <taxon>Dothideomycetes</taxon>
        <taxon>Pleosporomycetidae</taxon>
        <taxon>Pleosporales</taxon>
        <taxon>Torulaceae</taxon>
        <taxon>Dendryphion</taxon>
    </lineage>
</organism>
<proteinExistence type="inferred from homology"/>
<sequence>MADDTRQPEAQATPSRPKGPANVMPGGMMHTAGGKAAEAANEISYFEAVKQLGPEYYLNFHKRPCVRDSQLTGIGAGFVGGSLAAIIGKPIGVSTNIAVLAWAGIGCASYQYCQHQRSKEKAGMQMARDLMEKKRATIEAKREARRKAKEERDRLEEIKRQEEIKRRSWGYWIEKNVRFW</sequence>
<evidence type="ECO:0000256" key="10">
    <source>
        <dbReference type="SAM" id="Coils"/>
    </source>
</evidence>
<keyword evidence="4" id="KW-0812">Transmembrane</keyword>
<evidence type="ECO:0000256" key="2">
    <source>
        <dbReference type="ARBA" id="ARBA00009575"/>
    </source>
</evidence>
<keyword evidence="13" id="KW-1185">Reference proteome</keyword>
<reference evidence="12" key="1">
    <citation type="journal article" date="2021" name="Nat. Commun.">
        <title>Genetic determinants of endophytism in the Arabidopsis root mycobiome.</title>
        <authorList>
            <person name="Mesny F."/>
            <person name="Miyauchi S."/>
            <person name="Thiergart T."/>
            <person name="Pickel B."/>
            <person name="Atanasova L."/>
            <person name="Karlsson M."/>
            <person name="Huettel B."/>
            <person name="Barry K.W."/>
            <person name="Haridas S."/>
            <person name="Chen C."/>
            <person name="Bauer D."/>
            <person name="Andreopoulos W."/>
            <person name="Pangilinan J."/>
            <person name="LaButti K."/>
            <person name="Riley R."/>
            <person name="Lipzen A."/>
            <person name="Clum A."/>
            <person name="Drula E."/>
            <person name="Henrissat B."/>
            <person name="Kohler A."/>
            <person name="Grigoriev I.V."/>
            <person name="Martin F.M."/>
            <person name="Hacquard S."/>
        </authorList>
    </citation>
    <scope>NUCLEOTIDE SEQUENCE</scope>
    <source>
        <strain evidence="12">MPI-CAGE-CH-0243</strain>
    </source>
</reference>
<comment type="subcellular location">
    <subcellularLocation>
        <location evidence="1 9">Mitochondrion inner membrane</location>
    </subcellularLocation>
</comment>
<comment type="function">
    <text evidence="9">Involved in the assembly of the cytochrome c oxidase complex.</text>
</comment>
<gene>
    <name evidence="12" type="ORF">B0J11DRAFT_574268</name>
</gene>
<name>A0A9P9EIV9_9PLEO</name>
<dbReference type="PIRSF" id="PIRSF007871">
    <property type="entry name" value="Cox20"/>
    <property type="match status" value="1"/>
</dbReference>
<keyword evidence="5 9" id="KW-0999">Mitochondrion inner membrane</keyword>
<evidence type="ECO:0000256" key="9">
    <source>
        <dbReference type="PIRNR" id="PIRNR007871"/>
    </source>
</evidence>
<dbReference type="PANTHER" id="PTHR31586">
    <property type="entry name" value="CYTOCHROME C OXIDASE PROTEIN 20"/>
    <property type="match status" value="1"/>
</dbReference>
<evidence type="ECO:0000256" key="8">
    <source>
        <dbReference type="ARBA" id="ARBA00023136"/>
    </source>
</evidence>
<feature type="coiled-coil region" evidence="10">
    <location>
        <begin position="127"/>
        <end position="168"/>
    </location>
</feature>
<evidence type="ECO:0000313" key="12">
    <source>
        <dbReference type="EMBL" id="KAH7138278.1"/>
    </source>
</evidence>
<dbReference type="GO" id="GO:0033617">
    <property type="term" value="P:mitochondrial respiratory chain complex IV assembly"/>
    <property type="evidence" value="ECO:0007669"/>
    <property type="project" value="InterPro"/>
</dbReference>
<evidence type="ECO:0000256" key="5">
    <source>
        <dbReference type="ARBA" id="ARBA00022792"/>
    </source>
</evidence>
<dbReference type="PANTHER" id="PTHR31586:SF1">
    <property type="entry name" value="CYTOCHROME C OXIDASE ASSEMBLY PROTEIN COX20, MITOCHONDRIAL"/>
    <property type="match status" value="1"/>
</dbReference>
<dbReference type="InterPro" id="IPR022533">
    <property type="entry name" value="Cox20"/>
</dbReference>
<keyword evidence="10" id="KW-0175">Coiled coil</keyword>